<dbReference type="Proteomes" id="UP001307889">
    <property type="component" value="Chromosome 2"/>
</dbReference>
<keyword evidence="3" id="KW-1185">Reference proteome</keyword>
<feature type="region of interest" description="Disordered" evidence="1">
    <location>
        <begin position="1"/>
        <end position="70"/>
    </location>
</feature>
<accession>A0ABN7AEF7</accession>
<evidence type="ECO:0000256" key="1">
    <source>
        <dbReference type="SAM" id="MobiDB-lite"/>
    </source>
</evidence>
<sequence length="108" mass="11559">MFGGGGAGATATAPAGRGSLIKRRSTSQSGALQRAAFLIEGGDGAAKDDRSDGNAGERRRGECGGGWKGSMVTIGLSTAERRPRRRQQQKRRARVPDFFFWRSFRGSL</sequence>
<feature type="compositionally biased region" description="Low complexity" evidence="1">
    <location>
        <begin position="9"/>
        <end position="18"/>
    </location>
</feature>
<name>A0ABN7AEF7_9HEMI</name>
<proteinExistence type="predicted"/>
<evidence type="ECO:0000313" key="3">
    <source>
        <dbReference type="Proteomes" id="UP001307889"/>
    </source>
</evidence>
<protein>
    <submittedName>
        <fullName evidence="2">Uncharacterized protein</fullName>
    </submittedName>
</protein>
<gene>
    <name evidence="2" type="ORF">NTJ_03474</name>
</gene>
<evidence type="ECO:0000313" key="2">
    <source>
        <dbReference type="EMBL" id="BES90666.1"/>
    </source>
</evidence>
<feature type="compositionally biased region" description="Basic and acidic residues" evidence="1">
    <location>
        <begin position="45"/>
        <end position="62"/>
    </location>
</feature>
<dbReference type="EMBL" id="AP028910">
    <property type="protein sequence ID" value="BES90666.1"/>
    <property type="molecule type" value="Genomic_DNA"/>
</dbReference>
<reference evidence="2 3" key="1">
    <citation type="submission" date="2023-09" db="EMBL/GenBank/DDBJ databases">
        <title>Nesidiocoris tenuis whole genome shotgun sequence.</title>
        <authorList>
            <person name="Shibata T."/>
            <person name="Shimoda M."/>
            <person name="Kobayashi T."/>
            <person name="Uehara T."/>
        </authorList>
    </citation>
    <scope>NUCLEOTIDE SEQUENCE [LARGE SCALE GENOMIC DNA]</scope>
    <source>
        <strain evidence="2 3">Japan</strain>
    </source>
</reference>
<organism evidence="2 3">
    <name type="scientific">Nesidiocoris tenuis</name>
    <dbReference type="NCBI Taxonomy" id="355587"/>
    <lineage>
        <taxon>Eukaryota</taxon>
        <taxon>Metazoa</taxon>
        <taxon>Ecdysozoa</taxon>
        <taxon>Arthropoda</taxon>
        <taxon>Hexapoda</taxon>
        <taxon>Insecta</taxon>
        <taxon>Pterygota</taxon>
        <taxon>Neoptera</taxon>
        <taxon>Paraneoptera</taxon>
        <taxon>Hemiptera</taxon>
        <taxon>Heteroptera</taxon>
        <taxon>Panheteroptera</taxon>
        <taxon>Cimicomorpha</taxon>
        <taxon>Miridae</taxon>
        <taxon>Dicyphina</taxon>
        <taxon>Nesidiocoris</taxon>
    </lineage>
</organism>